<keyword evidence="1" id="KW-0863">Zinc-finger</keyword>
<dbReference type="InterPro" id="IPR013087">
    <property type="entry name" value="Znf_C2H2_type"/>
</dbReference>
<protein>
    <recommendedName>
        <fullName evidence="2">C2H2-type domain-containing protein</fullName>
    </recommendedName>
</protein>
<dbReference type="OrthoDB" id="308767at2759"/>
<proteinExistence type="predicted"/>
<keyword evidence="1" id="KW-0479">Metal-binding</keyword>
<evidence type="ECO:0000313" key="3">
    <source>
        <dbReference type="EMBL" id="CAD8118328.1"/>
    </source>
</evidence>
<accession>A0A8S1QRD1</accession>
<comment type="caution">
    <text evidence="3">The sequence shown here is derived from an EMBL/GenBank/DDBJ whole genome shotgun (WGS) entry which is preliminary data.</text>
</comment>
<dbReference type="PROSITE" id="PS50157">
    <property type="entry name" value="ZINC_FINGER_C2H2_2"/>
    <property type="match status" value="1"/>
</dbReference>
<dbReference type="Proteomes" id="UP000692954">
    <property type="component" value="Unassembled WGS sequence"/>
</dbReference>
<evidence type="ECO:0000256" key="1">
    <source>
        <dbReference type="PROSITE-ProRule" id="PRU00042"/>
    </source>
</evidence>
<name>A0A8S1QRD1_9CILI</name>
<organism evidence="3 4">
    <name type="scientific">Paramecium sonneborni</name>
    <dbReference type="NCBI Taxonomy" id="65129"/>
    <lineage>
        <taxon>Eukaryota</taxon>
        <taxon>Sar</taxon>
        <taxon>Alveolata</taxon>
        <taxon>Ciliophora</taxon>
        <taxon>Intramacronucleata</taxon>
        <taxon>Oligohymenophorea</taxon>
        <taxon>Peniculida</taxon>
        <taxon>Parameciidae</taxon>
        <taxon>Paramecium</taxon>
    </lineage>
</organism>
<sequence>MNQSEIFERFKLLSMTLDEFEQKYMNKQGESNDEKEIKEIKYNLKEKIDEMIGMDYNQDKINLDGVTKSYFCNECQKQLNSRSAMLNHQYFKHNRPKRQEYNKGQKDKDKNIDVDDRMDDLIILQ</sequence>
<dbReference type="EMBL" id="CAJJDN010000117">
    <property type="protein sequence ID" value="CAD8118328.1"/>
    <property type="molecule type" value="Genomic_DNA"/>
</dbReference>
<gene>
    <name evidence="3" type="ORF">PSON_ATCC_30995.1.T1170012</name>
</gene>
<reference evidence="3" key="1">
    <citation type="submission" date="2021-01" db="EMBL/GenBank/DDBJ databases">
        <authorList>
            <consortium name="Genoscope - CEA"/>
            <person name="William W."/>
        </authorList>
    </citation>
    <scope>NUCLEOTIDE SEQUENCE</scope>
</reference>
<feature type="domain" description="C2H2-type" evidence="2">
    <location>
        <begin position="70"/>
        <end position="98"/>
    </location>
</feature>
<dbReference type="AlphaFoldDB" id="A0A8S1QRD1"/>
<keyword evidence="4" id="KW-1185">Reference proteome</keyword>
<evidence type="ECO:0000259" key="2">
    <source>
        <dbReference type="PROSITE" id="PS50157"/>
    </source>
</evidence>
<keyword evidence="1" id="KW-0862">Zinc</keyword>
<dbReference type="GO" id="GO:0008270">
    <property type="term" value="F:zinc ion binding"/>
    <property type="evidence" value="ECO:0007669"/>
    <property type="project" value="UniProtKB-KW"/>
</dbReference>
<dbReference type="PROSITE" id="PS00028">
    <property type="entry name" value="ZINC_FINGER_C2H2_1"/>
    <property type="match status" value="1"/>
</dbReference>
<evidence type="ECO:0000313" key="4">
    <source>
        <dbReference type="Proteomes" id="UP000692954"/>
    </source>
</evidence>